<dbReference type="AlphaFoldDB" id="A0A263D3D2"/>
<evidence type="ECO:0000313" key="1">
    <source>
        <dbReference type="EMBL" id="OZM72127.1"/>
    </source>
</evidence>
<gene>
    <name evidence="1" type="ORF">CFN78_16440</name>
</gene>
<sequence>MNDVGFDDTFTHLLLADQLDAVMDQLASQVPLQRSQQARDRLISFLYAHSQAATALRQFVAGSYDSQEHMREATMLLERVTPDDFVIF</sequence>
<dbReference type="EMBL" id="NKYE01000009">
    <property type="protein sequence ID" value="OZM72127.1"/>
    <property type="molecule type" value="Genomic_DNA"/>
</dbReference>
<keyword evidence="2" id="KW-1185">Reference proteome</keyword>
<organism evidence="1 2">
    <name type="scientific">Amycolatopsis antarctica</name>
    <dbReference type="NCBI Taxonomy" id="1854586"/>
    <lineage>
        <taxon>Bacteria</taxon>
        <taxon>Bacillati</taxon>
        <taxon>Actinomycetota</taxon>
        <taxon>Actinomycetes</taxon>
        <taxon>Pseudonocardiales</taxon>
        <taxon>Pseudonocardiaceae</taxon>
        <taxon>Amycolatopsis</taxon>
    </lineage>
</organism>
<dbReference type="Proteomes" id="UP000242444">
    <property type="component" value="Unassembled WGS sequence"/>
</dbReference>
<reference evidence="1 2" key="1">
    <citation type="submission" date="2017-07" db="EMBL/GenBank/DDBJ databases">
        <title>Amycolatopsis antarcticus sp. nov., isolated from the surface of an Antarcticus brown macroalga.</title>
        <authorList>
            <person name="Wang J."/>
            <person name="Leiva S."/>
            <person name="Huang J."/>
            <person name="Huang Y."/>
        </authorList>
    </citation>
    <scope>NUCLEOTIDE SEQUENCE [LARGE SCALE GENOMIC DNA]</scope>
    <source>
        <strain evidence="1 2">AU-G6</strain>
    </source>
</reference>
<comment type="caution">
    <text evidence="1">The sequence shown here is derived from an EMBL/GenBank/DDBJ whole genome shotgun (WGS) entry which is preliminary data.</text>
</comment>
<dbReference type="InParanoid" id="A0A263D3D2"/>
<name>A0A263D3D2_9PSEU</name>
<accession>A0A263D3D2</accession>
<protein>
    <submittedName>
        <fullName evidence="1">Uncharacterized protein</fullName>
    </submittedName>
</protein>
<proteinExistence type="predicted"/>
<evidence type="ECO:0000313" key="2">
    <source>
        <dbReference type="Proteomes" id="UP000242444"/>
    </source>
</evidence>